<evidence type="ECO:0000313" key="22">
    <source>
        <dbReference type="Proteomes" id="UP000001593"/>
    </source>
</evidence>
<evidence type="ECO:0000256" key="10">
    <source>
        <dbReference type="ARBA" id="ARBA00023054"/>
    </source>
</evidence>
<evidence type="ECO:0000256" key="17">
    <source>
        <dbReference type="RuleBase" id="RU000394"/>
    </source>
</evidence>
<evidence type="ECO:0000256" key="11">
    <source>
        <dbReference type="ARBA" id="ARBA00023136"/>
    </source>
</evidence>
<dbReference type="GO" id="GO:0030659">
    <property type="term" value="C:cytoplasmic vesicle membrane"/>
    <property type="evidence" value="ECO:0007669"/>
    <property type="project" value="UniProtKB-SubCell"/>
</dbReference>
<evidence type="ECO:0000256" key="19">
    <source>
        <dbReference type="SAM" id="MobiDB-lite"/>
    </source>
</evidence>
<dbReference type="GO" id="GO:0005871">
    <property type="term" value="C:kinesin complex"/>
    <property type="evidence" value="ECO:0007669"/>
    <property type="project" value="UniProtKB-ARBA"/>
</dbReference>
<feature type="compositionally biased region" description="Low complexity" evidence="19">
    <location>
        <begin position="437"/>
        <end position="454"/>
    </location>
</feature>
<dbReference type="FunFam" id="3.40.850.10:FF:000022">
    <property type="entry name" value="Kinesin-like protein"/>
    <property type="match status" value="1"/>
</dbReference>
<dbReference type="AlphaFoldDB" id="A7RRH2"/>
<accession>A7RRH2</accession>
<evidence type="ECO:0000256" key="7">
    <source>
        <dbReference type="ARBA" id="ARBA00022741"/>
    </source>
</evidence>
<dbReference type="InterPro" id="IPR036961">
    <property type="entry name" value="Kinesin_motor_dom_sf"/>
</dbReference>
<evidence type="ECO:0000256" key="16">
    <source>
        <dbReference type="PROSITE-ProRule" id="PRU00283"/>
    </source>
</evidence>
<gene>
    <name evidence="21" type="ORF">NEMVEDRAFT_v1g161891</name>
</gene>
<dbReference type="eggNOG" id="KOG0239">
    <property type="taxonomic scope" value="Eukaryota"/>
</dbReference>
<dbReference type="InterPro" id="IPR019821">
    <property type="entry name" value="Kinesin_motor_CS"/>
</dbReference>
<proteinExistence type="inferred from homology"/>
<dbReference type="GO" id="GO:0005813">
    <property type="term" value="C:centrosome"/>
    <property type="evidence" value="ECO:0007669"/>
    <property type="project" value="UniProtKB-SubCell"/>
</dbReference>
<comment type="subcellular location">
    <subcellularLocation>
        <location evidence="3">Cell junction</location>
        <location evidence="3">Adherens junction</location>
    </subcellularLocation>
    <subcellularLocation>
        <location evidence="2">Cytoplasm</location>
        <location evidence="2">Cytoskeleton</location>
        <location evidence="2">Microtubule organizing center</location>
        <location evidence="2">Centrosome</location>
    </subcellularLocation>
    <subcellularLocation>
        <location evidence="1">Cytoplasmic vesicle membrane</location>
        <topology evidence="1">Peripheral membrane protein</topology>
    </subcellularLocation>
</comment>
<keyword evidence="8 16" id="KW-0067">ATP-binding</keyword>
<keyword evidence="10 18" id="KW-0175">Coiled coil</keyword>
<keyword evidence="9" id="KW-0965">Cell junction</keyword>
<organism evidence="21 22">
    <name type="scientific">Nematostella vectensis</name>
    <name type="common">Starlet sea anemone</name>
    <dbReference type="NCBI Taxonomy" id="45351"/>
    <lineage>
        <taxon>Eukaryota</taxon>
        <taxon>Metazoa</taxon>
        <taxon>Cnidaria</taxon>
        <taxon>Anthozoa</taxon>
        <taxon>Hexacorallia</taxon>
        <taxon>Actiniaria</taxon>
        <taxon>Edwardsiidae</taxon>
        <taxon>Nematostella</taxon>
    </lineage>
</organism>
<dbReference type="HOGENOM" id="CLU_001485_2_2_1"/>
<evidence type="ECO:0000256" key="18">
    <source>
        <dbReference type="SAM" id="Coils"/>
    </source>
</evidence>
<dbReference type="Pfam" id="PF00225">
    <property type="entry name" value="Kinesin"/>
    <property type="match status" value="1"/>
</dbReference>
<feature type="region of interest" description="Disordered" evidence="19">
    <location>
        <begin position="416"/>
        <end position="454"/>
    </location>
</feature>
<dbReference type="GO" id="GO:0005874">
    <property type="term" value="C:microtubule"/>
    <property type="evidence" value="ECO:0007669"/>
    <property type="project" value="UniProtKB-KW"/>
</dbReference>
<keyword evidence="13" id="KW-0206">Cytoskeleton</keyword>
<dbReference type="InterPro" id="IPR027417">
    <property type="entry name" value="P-loop_NTPase"/>
</dbReference>
<keyword evidence="7 16" id="KW-0547">Nucleotide-binding</keyword>
<dbReference type="CDD" id="cd01366">
    <property type="entry name" value="KISc_C_terminal"/>
    <property type="match status" value="1"/>
</dbReference>
<dbReference type="GO" id="GO:0007018">
    <property type="term" value="P:microtubule-based movement"/>
    <property type="evidence" value="ECO:0007669"/>
    <property type="project" value="InterPro"/>
</dbReference>
<comment type="similarity">
    <text evidence="16 17">Belongs to the TRAFAC class myosin-kinesin ATPase superfamily. Kinesin family.</text>
</comment>
<evidence type="ECO:0000256" key="4">
    <source>
        <dbReference type="ARBA" id="ARBA00022490"/>
    </source>
</evidence>
<dbReference type="GO" id="GO:0005524">
    <property type="term" value="F:ATP binding"/>
    <property type="evidence" value="ECO:0007669"/>
    <property type="project" value="UniProtKB-UniRule"/>
</dbReference>
<evidence type="ECO:0000256" key="2">
    <source>
        <dbReference type="ARBA" id="ARBA00004300"/>
    </source>
</evidence>
<keyword evidence="4" id="KW-0963">Cytoplasm</keyword>
<dbReference type="PANTHER" id="PTHR47972">
    <property type="entry name" value="KINESIN-LIKE PROTEIN KLP-3"/>
    <property type="match status" value="1"/>
</dbReference>
<evidence type="ECO:0000256" key="12">
    <source>
        <dbReference type="ARBA" id="ARBA00023175"/>
    </source>
</evidence>
<keyword evidence="14" id="KW-0968">Cytoplasmic vesicle</keyword>
<dbReference type="KEGG" id="nve:5518035"/>
<dbReference type="PANTHER" id="PTHR47972:SF28">
    <property type="entry name" value="KINESIN-LIKE PROTEIN KLP-3"/>
    <property type="match status" value="1"/>
</dbReference>
<keyword evidence="11" id="KW-0472">Membrane</keyword>
<dbReference type="OMA" id="YERTRTW"/>
<dbReference type="PROSITE" id="PS50067">
    <property type="entry name" value="KINESIN_MOTOR_2"/>
    <property type="match status" value="1"/>
</dbReference>
<comment type="function">
    <text evidence="15">Minus-end microtubule-dependent motor protein. Involved in apically targeted transport. Required for zonula adherens maintenance.</text>
</comment>
<evidence type="ECO:0000256" key="3">
    <source>
        <dbReference type="ARBA" id="ARBA00004536"/>
    </source>
</evidence>
<feature type="coiled-coil region" evidence="18">
    <location>
        <begin position="5"/>
        <end position="32"/>
    </location>
</feature>
<evidence type="ECO:0000313" key="21">
    <source>
        <dbReference type="EMBL" id="EDO45950.1"/>
    </source>
</evidence>
<dbReference type="GO" id="GO:0007017">
    <property type="term" value="P:microtubule-based process"/>
    <property type="evidence" value="ECO:0000318"/>
    <property type="project" value="GO_Central"/>
</dbReference>
<keyword evidence="12 16" id="KW-0505">Motor protein</keyword>
<dbReference type="InterPro" id="IPR027640">
    <property type="entry name" value="Kinesin-like_fam"/>
</dbReference>
<dbReference type="PROSITE" id="PS00411">
    <property type="entry name" value="KINESIN_MOTOR_1"/>
    <property type="match status" value="1"/>
</dbReference>
<dbReference type="EMBL" id="DS469531">
    <property type="protein sequence ID" value="EDO45950.1"/>
    <property type="molecule type" value="Genomic_DNA"/>
</dbReference>
<keyword evidence="5" id="KW-0597">Phosphoprotein</keyword>
<feature type="domain" description="Kinesin motor" evidence="20">
    <location>
        <begin position="89"/>
        <end position="409"/>
    </location>
</feature>
<reference evidence="21 22" key="1">
    <citation type="journal article" date="2007" name="Science">
        <title>Sea anemone genome reveals ancestral eumetazoan gene repertoire and genomic organization.</title>
        <authorList>
            <person name="Putnam N.H."/>
            <person name="Srivastava M."/>
            <person name="Hellsten U."/>
            <person name="Dirks B."/>
            <person name="Chapman J."/>
            <person name="Salamov A."/>
            <person name="Terry A."/>
            <person name="Shapiro H."/>
            <person name="Lindquist E."/>
            <person name="Kapitonov V.V."/>
            <person name="Jurka J."/>
            <person name="Genikhovich G."/>
            <person name="Grigoriev I.V."/>
            <person name="Lucas S.M."/>
            <person name="Steele R.E."/>
            <person name="Finnerty J.R."/>
            <person name="Technau U."/>
            <person name="Martindale M.Q."/>
            <person name="Rokhsar D.S."/>
        </authorList>
    </citation>
    <scope>NUCLEOTIDE SEQUENCE [LARGE SCALE GENOMIC DNA]</scope>
    <source>
        <strain evidence="22">CH2 X CH6</strain>
    </source>
</reference>
<dbReference type="SMART" id="SM00129">
    <property type="entry name" value="KISc"/>
    <property type="match status" value="1"/>
</dbReference>
<sequence length="454" mass="50142">MKTKLESTRLQAKVLMKAVEQVKRQYKDLKIESLKMGTAVKPAIKDIEKQLLKRVEGIDSRNKILVDKYKKEMALRKKYLNELIELKGNIRVYCRVRPVIREDGAGKPAENVISFDDDDDAILNVFSRGALKPFEMDRVFQPQSTQVEVFEEVKPLVISCVDGYNVCIFAYGQTGSGKTFTMEGPVSNPGINQRALQHLFTETADRGVDWDYQVTVSVMEIYNEMLRDLLSSDPSAKLDIKQGKEGLYVPGLSEVEVTNLDEVNEIFQLGKQNRATAFTDMNEHSSRSHALLCATVIGVNRTTGARTIGKLNLVDLAGSERVSKSGSEGARMKEAQNINKSLSSLGDVIHNLKNKSAHVPYRNSKLTYLLQESLGGDSKTLMVVQVAPVEKNVGETVCSLNFAQRVRAVELGQATRKTDNADGGQLKANGMSSGNGSSTPSKLKPSSLPRPRGK</sequence>
<keyword evidence="6 17" id="KW-0493">Microtubule</keyword>
<evidence type="ECO:0000256" key="6">
    <source>
        <dbReference type="ARBA" id="ARBA00022701"/>
    </source>
</evidence>
<protein>
    <recommendedName>
        <fullName evidence="17">Kinesin-like protein</fullName>
    </recommendedName>
</protein>
<dbReference type="Proteomes" id="UP000001593">
    <property type="component" value="Unassembled WGS sequence"/>
</dbReference>
<evidence type="ECO:0000256" key="5">
    <source>
        <dbReference type="ARBA" id="ARBA00022553"/>
    </source>
</evidence>
<evidence type="ECO:0000256" key="15">
    <source>
        <dbReference type="ARBA" id="ARBA00060102"/>
    </source>
</evidence>
<dbReference type="InterPro" id="IPR001752">
    <property type="entry name" value="Kinesin_motor_dom"/>
</dbReference>
<dbReference type="Gene3D" id="3.40.850.10">
    <property type="entry name" value="Kinesin motor domain"/>
    <property type="match status" value="1"/>
</dbReference>
<evidence type="ECO:0000256" key="13">
    <source>
        <dbReference type="ARBA" id="ARBA00023212"/>
    </source>
</evidence>
<dbReference type="GO" id="GO:0003777">
    <property type="term" value="F:microtubule motor activity"/>
    <property type="evidence" value="ECO:0007669"/>
    <property type="project" value="InterPro"/>
</dbReference>
<dbReference type="GO" id="GO:0015630">
    <property type="term" value="C:microtubule cytoskeleton"/>
    <property type="evidence" value="ECO:0000318"/>
    <property type="project" value="GO_Central"/>
</dbReference>
<evidence type="ECO:0000256" key="14">
    <source>
        <dbReference type="ARBA" id="ARBA00023329"/>
    </source>
</evidence>
<dbReference type="PRINTS" id="PR00380">
    <property type="entry name" value="KINESINHEAVY"/>
</dbReference>
<dbReference type="InParanoid" id="A7RRH2"/>
<name>A7RRH2_NEMVE</name>
<keyword evidence="22" id="KW-1185">Reference proteome</keyword>
<dbReference type="SUPFAM" id="SSF52540">
    <property type="entry name" value="P-loop containing nucleoside triphosphate hydrolases"/>
    <property type="match status" value="1"/>
</dbReference>
<feature type="binding site" evidence="16">
    <location>
        <begin position="172"/>
        <end position="179"/>
    </location>
    <ligand>
        <name>ATP</name>
        <dbReference type="ChEBI" id="CHEBI:30616"/>
    </ligand>
</feature>
<evidence type="ECO:0000259" key="20">
    <source>
        <dbReference type="PROSITE" id="PS50067"/>
    </source>
</evidence>
<dbReference type="PhylomeDB" id="A7RRH2"/>
<dbReference type="STRING" id="45351.A7RRH2"/>
<dbReference type="GO" id="GO:0008017">
    <property type="term" value="F:microtubule binding"/>
    <property type="evidence" value="ECO:0000318"/>
    <property type="project" value="GO_Central"/>
</dbReference>
<evidence type="ECO:0000256" key="1">
    <source>
        <dbReference type="ARBA" id="ARBA00004284"/>
    </source>
</evidence>
<evidence type="ECO:0000256" key="8">
    <source>
        <dbReference type="ARBA" id="ARBA00022840"/>
    </source>
</evidence>
<evidence type="ECO:0000256" key="9">
    <source>
        <dbReference type="ARBA" id="ARBA00022949"/>
    </source>
</evidence>
<dbReference type="GO" id="GO:0005912">
    <property type="term" value="C:adherens junction"/>
    <property type="evidence" value="ECO:0007669"/>
    <property type="project" value="UniProtKB-SubCell"/>
</dbReference>